<dbReference type="AlphaFoldDB" id="A0A1M5S425"/>
<evidence type="ECO:0000256" key="4">
    <source>
        <dbReference type="ARBA" id="ARBA00022679"/>
    </source>
</evidence>
<evidence type="ECO:0000313" key="11">
    <source>
        <dbReference type="Proteomes" id="UP000184212"/>
    </source>
</evidence>
<dbReference type="Pfam" id="PF04413">
    <property type="entry name" value="Glycos_transf_N"/>
    <property type="match status" value="1"/>
</dbReference>
<comment type="function">
    <text evidence="8">Involved in lipopolysaccharide (LPS) biosynthesis. Catalyzes the transfer of 3-deoxy-D-manno-octulosonate (Kdo) residue(s) from CMP-Kdo to lipid IV(A), the tetraacyldisaccharide-1,4'-bisphosphate precursor of lipid A.</text>
</comment>
<evidence type="ECO:0000256" key="5">
    <source>
        <dbReference type="ARBA" id="ARBA00031445"/>
    </source>
</evidence>
<dbReference type="UniPathway" id="UPA00958"/>
<keyword evidence="11" id="KW-1185">Reference proteome</keyword>
<proteinExistence type="inferred from homology"/>
<gene>
    <name evidence="10" type="ORF">SAMN04488109_3737</name>
</gene>
<keyword evidence="8" id="KW-0448">Lipopolysaccharide biosynthesis</keyword>
<dbReference type="OrthoDB" id="9789797at2"/>
<protein>
    <recommendedName>
        <fullName evidence="3 8">3-deoxy-D-manno-octulosonic acid transferase</fullName>
        <shortName evidence="8">Kdo transferase</shortName>
        <ecNumber evidence="2 8">2.4.99.12</ecNumber>
    </recommendedName>
    <alternativeName>
        <fullName evidence="5 8">Lipid IV(A) 3-deoxy-D-manno-octulosonic acid transferase</fullName>
    </alternativeName>
</protein>
<dbReference type="Proteomes" id="UP000184212">
    <property type="component" value="Unassembled WGS sequence"/>
</dbReference>
<comment type="similarity">
    <text evidence="8">Belongs to the glycosyltransferase group 1 family.</text>
</comment>
<dbReference type="GO" id="GO:0005886">
    <property type="term" value="C:plasma membrane"/>
    <property type="evidence" value="ECO:0007669"/>
    <property type="project" value="UniProtKB-SubCell"/>
</dbReference>
<dbReference type="EC" id="2.4.99.12" evidence="2 8"/>
<dbReference type="RefSeq" id="WP_073136834.1">
    <property type="nucleotide sequence ID" value="NZ_FQWQ01000002.1"/>
</dbReference>
<accession>A0A1M5S425</accession>
<sequence>MIILYNLVLFVMRAGYSIAALFHNKARAFVTGRKDVFVKLSDNFRQNHAKVVWVHCASLGEFEQGRPLIESLKKEYSQTKILLTFFSPSGYEVRKHYDQADFVCYLPWDSAANAERFISIVKPTLAVFVKYEFWHHYAKALKRHQVPLLSISSIFREEQMFFKPYGGFYRGILKNFSYFFVQNETSLRLLKSIGITACAVAGDTRFDRVYAIVKQGGEIPVAKQFKSDQKTFVVGSCWPEDFEVLAPLINENRVKFIIAPHEITETFMTAMENSLQVKSIRFSQAAGKSLEDYQVLIIDNIGMLSRLYRYGEFAFIGGAYGKGLHNILEAACYGVPIFFGNKDYEKYQEAVDLINRGGAFEVRDYTDLKAKYEMLNSPETFLLACDVTRLYVEENLGATEKIMHYCRTLLV</sequence>
<evidence type="ECO:0000256" key="1">
    <source>
        <dbReference type="ARBA" id="ARBA00004713"/>
    </source>
</evidence>
<dbReference type="EMBL" id="FQWQ01000002">
    <property type="protein sequence ID" value="SHH33236.1"/>
    <property type="molecule type" value="Genomic_DNA"/>
</dbReference>
<dbReference type="InterPro" id="IPR007507">
    <property type="entry name" value="Glycos_transf_N"/>
</dbReference>
<dbReference type="InterPro" id="IPR039901">
    <property type="entry name" value="Kdotransferase"/>
</dbReference>
<dbReference type="Gene3D" id="3.40.50.11720">
    <property type="entry name" value="3-Deoxy-D-manno-octulosonic-acid transferase, N-terminal domain"/>
    <property type="match status" value="1"/>
</dbReference>
<evidence type="ECO:0000256" key="7">
    <source>
        <dbReference type="PIRSR" id="PIRSR639901-1"/>
    </source>
</evidence>
<evidence type="ECO:0000256" key="8">
    <source>
        <dbReference type="RuleBase" id="RU365103"/>
    </source>
</evidence>
<dbReference type="Gene3D" id="3.40.50.2000">
    <property type="entry name" value="Glycogen Phosphorylase B"/>
    <property type="match status" value="1"/>
</dbReference>
<comment type="subcellular location">
    <subcellularLocation>
        <location evidence="8">Cell membrane</location>
    </subcellularLocation>
</comment>
<dbReference type="PANTHER" id="PTHR42755">
    <property type="entry name" value="3-DEOXY-MANNO-OCTULOSONATE CYTIDYLYLTRANSFERASE"/>
    <property type="match status" value="1"/>
</dbReference>
<dbReference type="GO" id="GO:0043842">
    <property type="term" value="F:Kdo transferase activity"/>
    <property type="evidence" value="ECO:0007669"/>
    <property type="project" value="UniProtKB-EC"/>
</dbReference>
<comment type="catalytic activity">
    <reaction evidence="6 8">
        <text>lipid IVA (E. coli) + CMP-3-deoxy-beta-D-manno-octulosonate = alpha-Kdo-(2-&gt;6)-lipid IVA (E. coli) + CMP + H(+)</text>
        <dbReference type="Rhea" id="RHEA:28066"/>
        <dbReference type="ChEBI" id="CHEBI:15378"/>
        <dbReference type="ChEBI" id="CHEBI:58603"/>
        <dbReference type="ChEBI" id="CHEBI:60364"/>
        <dbReference type="ChEBI" id="CHEBI:60377"/>
        <dbReference type="ChEBI" id="CHEBI:85987"/>
        <dbReference type="EC" id="2.4.99.12"/>
    </reaction>
</comment>
<evidence type="ECO:0000256" key="2">
    <source>
        <dbReference type="ARBA" id="ARBA00012621"/>
    </source>
</evidence>
<evidence type="ECO:0000313" key="10">
    <source>
        <dbReference type="EMBL" id="SHH33236.1"/>
    </source>
</evidence>
<name>A0A1M5S425_9BACT</name>
<keyword evidence="4 8" id="KW-0808">Transferase</keyword>
<dbReference type="PANTHER" id="PTHR42755:SF1">
    <property type="entry name" value="3-DEOXY-D-MANNO-OCTULOSONIC ACID TRANSFERASE, MITOCHONDRIAL-RELATED"/>
    <property type="match status" value="1"/>
</dbReference>
<keyword evidence="8" id="KW-0472">Membrane</keyword>
<evidence type="ECO:0000256" key="3">
    <source>
        <dbReference type="ARBA" id="ARBA00019077"/>
    </source>
</evidence>
<dbReference type="GO" id="GO:0009244">
    <property type="term" value="P:lipopolysaccharide core region biosynthetic process"/>
    <property type="evidence" value="ECO:0007669"/>
    <property type="project" value="UniProtKB-UniRule"/>
</dbReference>
<organism evidence="10 11">
    <name type="scientific">Chryseolinea serpens</name>
    <dbReference type="NCBI Taxonomy" id="947013"/>
    <lineage>
        <taxon>Bacteria</taxon>
        <taxon>Pseudomonadati</taxon>
        <taxon>Bacteroidota</taxon>
        <taxon>Cytophagia</taxon>
        <taxon>Cytophagales</taxon>
        <taxon>Fulvivirgaceae</taxon>
        <taxon>Chryseolinea</taxon>
    </lineage>
</organism>
<evidence type="ECO:0000256" key="6">
    <source>
        <dbReference type="ARBA" id="ARBA00049183"/>
    </source>
</evidence>
<comment type="pathway">
    <text evidence="1 8">Bacterial outer membrane biogenesis; LPS core biosynthesis.</text>
</comment>
<reference evidence="10 11" key="1">
    <citation type="submission" date="2016-11" db="EMBL/GenBank/DDBJ databases">
        <authorList>
            <person name="Jaros S."/>
            <person name="Januszkiewicz K."/>
            <person name="Wedrychowicz H."/>
        </authorList>
    </citation>
    <scope>NUCLEOTIDE SEQUENCE [LARGE SCALE GENOMIC DNA]</scope>
    <source>
        <strain evidence="10 11">DSM 24574</strain>
    </source>
</reference>
<dbReference type="STRING" id="947013.SAMN04488109_3737"/>
<dbReference type="GO" id="GO:0009245">
    <property type="term" value="P:lipid A biosynthetic process"/>
    <property type="evidence" value="ECO:0007669"/>
    <property type="project" value="TreeGrafter"/>
</dbReference>
<keyword evidence="8" id="KW-1003">Cell membrane</keyword>
<feature type="active site" description="Proton acceptor" evidence="7">
    <location>
        <position position="61"/>
    </location>
</feature>
<dbReference type="InterPro" id="IPR038107">
    <property type="entry name" value="Glycos_transf_N_sf"/>
</dbReference>
<feature type="domain" description="3-deoxy-D-manno-octulosonic-acid transferase N-terminal" evidence="9">
    <location>
        <begin position="46"/>
        <end position="207"/>
    </location>
</feature>
<evidence type="ECO:0000259" key="9">
    <source>
        <dbReference type="Pfam" id="PF04413"/>
    </source>
</evidence>